<proteinExistence type="predicted"/>
<evidence type="ECO:0000313" key="3">
    <source>
        <dbReference type="Proteomes" id="UP000585272"/>
    </source>
</evidence>
<sequence length="157" mass="17408">MADPATILVVAGGLCEATGIGIAFYELALIRSHEFGVALPWARRRLEHRDGHANRAGFGASPAGYSVPAREHVRRRVSIEDEMQWGRDLNTAVDRTMREITEQSQRDDARMKAELQAERAREEMRRKAILRPSLQRQGIGLVLVLIGLVLGTIGGLL</sequence>
<protein>
    <submittedName>
        <fullName evidence="2">Uncharacterized protein</fullName>
    </submittedName>
</protein>
<feature type="transmembrane region" description="Helical" evidence="1">
    <location>
        <begin position="6"/>
        <end position="25"/>
    </location>
</feature>
<accession>A0A840IED5</accession>
<reference evidence="2 3" key="1">
    <citation type="submission" date="2020-08" db="EMBL/GenBank/DDBJ databases">
        <title>Genomic Encyclopedia of Archaeal and Bacterial Type Strains, Phase II (KMG-II): from individual species to whole genera.</title>
        <authorList>
            <person name="Goeker M."/>
        </authorList>
    </citation>
    <scope>NUCLEOTIDE SEQUENCE [LARGE SCALE GENOMIC DNA]</scope>
    <source>
        <strain evidence="2 3">DSM 23288</strain>
    </source>
</reference>
<keyword evidence="1" id="KW-0472">Membrane</keyword>
<dbReference type="AlphaFoldDB" id="A0A840IED5"/>
<evidence type="ECO:0000313" key="2">
    <source>
        <dbReference type="EMBL" id="MBB4663172.1"/>
    </source>
</evidence>
<keyword evidence="3" id="KW-1185">Reference proteome</keyword>
<gene>
    <name evidence="2" type="ORF">BDZ31_002761</name>
</gene>
<comment type="caution">
    <text evidence="2">The sequence shown here is derived from an EMBL/GenBank/DDBJ whole genome shotgun (WGS) entry which is preliminary data.</text>
</comment>
<dbReference type="EMBL" id="JACHNU010000003">
    <property type="protein sequence ID" value="MBB4663172.1"/>
    <property type="molecule type" value="Genomic_DNA"/>
</dbReference>
<name>A0A840IED5_9ACTN</name>
<dbReference type="RefSeq" id="WP_183342900.1">
    <property type="nucleotide sequence ID" value="NZ_JACHNU010000003.1"/>
</dbReference>
<evidence type="ECO:0000256" key="1">
    <source>
        <dbReference type="SAM" id="Phobius"/>
    </source>
</evidence>
<keyword evidence="1" id="KW-1133">Transmembrane helix</keyword>
<dbReference type="Proteomes" id="UP000585272">
    <property type="component" value="Unassembled WGS sequence"/>
</dbReference>
<organism evidence="2 3">
    <name type="scientific">Conexibacter arvalis</name>
    <dbReference type="NCBI Taxonomy" id="912552"/>
    <lineage>
        <taxon>Bacteria</taxon>
        <taxon>Bacillati</taxon>
        <taxon>Actinomycetota</taxon>
        <taxon>Thermoleophilia</taxon>
        <taxon>Solirubrobacterales</taxon>
        <taxon>Conexibacteraceae</taxon>
        <taxon>Conexibacter</taxon>
    </lineage>
</organism>
<feature type="transmembrane region" description="Helical" evidence="1">
    <location>
        <begin position="134"/>
        <end position="156"/>
    </location>
</feature>
<keyword evidence="1" id="KW-0812">Transmembrane</keyword>